<evidence type="ECO:0008006" key="5">
    <source>
        <dbReference type="Google" id="ProtNLM"/>
    </source>
</evidence>
<organism evidence="3 4">
    <name type="scientific">Scyliorhinus torazame</name>
    <name type="common">Cloudy catshark</name>
    <name type="synonym">Catulus torazame</name>
    <dbReference type="NCBI Taxonomy" id="75743"/>
    <lineage>
        <taxon>Eukaryota</taxon>
        <taxon>Metazoa</taxon>
        <taxon>Chordata</taxon>
        <taxon>Craniata</taxon>
        <taxon>Vertebrata</taxon>
        <taxon>Chondrichthyes</taxon>
        <taxon>Elasmobranchii</taxon>
        <taxon>Galeomorphii</taxon>
        <taxon>Galeoidea</taxon>
        <taxon>Carcharhiniformes</taxon>
        <taxon>Scyliorhinidae</taxon>
        <taxon>Scyliorhinus</taxon>
    </lineage>
</organism>
<dbReference type="GO" id="GO:0007268">
    <property type="term" value="P:chemical synaptic transmission"/>
    <property type="evidence" value="ECO:0007669"/>
    <property type="project" value="InterPro"/>
</dbReference>
<feature type="compositionally biased region" description="Low complexity" evidence="2">
    <location>
        <begin position="234"/>
        <end position="244"/>
    </location>
</feature>
<dbReference type="PANTHER" id="PTHR36170">
    <property type="entry name" value="CENTROSOMAL PROTEIN OF 89 KDA"/>
    <property type="match status" value="1"/>
</dbReference>
<accession>A0A401NW71</accession>
<feature type="region of interest" description="Disordered" evidence="2">
    <location>
        <begin position="213"/>
        <end position="252"/>
    </location>
</feature>
<protein>
    <recommendedName>
        <fullName evidence="5">Centrosomal protein of 89 kDa</fullName>
    </recommendedName>
</protein>
<feature type="compositionally biased region" description="Low complexity" evidence="2">
    <location>
        <begin position="213"/>
        <end position="222"/>
    </location>
</feature>
<evidence type="ECO:0000313" key="4">
    <source>
        <dbReference type="Proteomes" id="UP000288216"/>
    </source>
</evidence>
<dbReference type="OrthoDB" id="6622877at2759"/>
<proteinExistence type="predicted"/>
<feature type="region of interest" description="Disordered" evidence="2">
    <location>
        <begin position="17"/>
        <end position="40"/>
    </location>
</feature>
<reference evidence="3 4" key="1">
    <citation type="journal article" date="2018" name="Nat. Ecol. Evol.">
        <title>Shark genomes provide insights into elasmobranch evolution and the origin of vertebrates.</title>
        <authorList>
            <person name="Hara Y"/>
            <person name="Yamaguchi K"/>
            <person name="Onimaru K"/>
            <person name="Kadota M"/>
            <person name="Koyanagi M"/>
            <person name="Keeley SD"/>
            <person name="Tatsumi K"/>
            <person name="Tanaka K"/>
            <person name="Motone F"/>
            <person name="Kageyama Y"/>
            <person name="Nozu R"/>
            <person name="Adachi N"/>
            <person name="Nishimura O"/>
            <person name="Nakagawa R"/>
            <person name="Tanegashima C"/>
            <person name="Kiyatake I"/>
            <person name="Matsumoto R"/>
            <person name="Murakumo K"/>
            <person name="Nishida K"/>
            <person name="Terakita A"/>
            <person name="Kuratani S"/>
            <person name="Sato K"/>
            <person name="Hyodo S Kuraku.S."/>
        </authorList>
    </citation>
    <scope>NUCLEOTIDE SEQUENCE [LARGE SCALE GENOMIC DNA]</scope>
</reference>
<dbReference type="AlphaFoldDB" id="A0A401NW71"/>
<feature type="compositionally biased region" description="Basic and acidic residues" evidence="2">
    <location>
        <begin position="887"/>
        <end position="897"/>
    </location>
</feature>
<evidence type="ECO:0000256" key="2">
    <source>
        <dbReference type="SAM" id="MobiDB-lite"/>
    </source>
</evidence>
<dbReference type="GO" id="GO:0045202">
    <property type="term" value="C:synapse"/>
    <property type="evidence" value="ECO:0007669"/>
    <property type="project" value="GOC"/>
</dbReference>
<dbReference type="STRING" id="75743.A0A401NW71"/>
<keyword evidence="4" id="KW-1185">Reference proteome</keyword>
<keyword evidence="1" id="KW-0175">Coiled coil</keyword>
<feature type="region of interest" description="Disordered" evidence="2">
    <location>
        <begin position="854"/>
        <end position="897"/>
    </location>
</feature>
<dbReference type="OMA" id="DRRTHEN"/>
<comment type="caution">
    <text evidence="3">The sequence shown here is derived from an EMBL/GenBank/DDBJ whole genome shotgun (WGS) entry which is preliminary data.</text>
</comment>
<feature type="compositionally biased region" description="Pro residues" evidence="2">
    <location>
        <begin position="24"/>
        <end position="33"/>
    </location>
</feature>
<dbReference type="GO" id="GO:0007005">
    <property type="term" value="P:mitochondrion organization"/>
    <property type="evidence" value="ECO:0007669"/>
    <property type="project" value="InterPro"/>
</dbReference>
<evidence type="ECO:0000313" key="3">
    <source>
        <dbReference type="EMBL" id="GCB65112.1"/>
    </source>
</evidence>
<feature type="compositionally biased region" description="Acidic residues" evidence="2">
    <location>
        <begin position="115"/>
        <end position="128"/>
    </location>
</feature>
<feature type="region of interest" description="Disordered" evidence="2">
    <location>
        <begin position="317"/>
        <end position="339"/>
    </location>
</feature>
<feature type="coiled-coil region" evidence="1">
    <location>
        <begin position="409"/>
        <end position="450"/>
    </location>
</feature>
<name>A0A401NW71_SCYTO</name>
<dbReference type="InterPro" id="IPR033545">
    <property type="entry name" value="CEP89"/>
</dbReference>
<dbReference type="GO" id="GO:0060271">
    <property type="term" value="P:cilium assembly"/>
    <property type="evidence" value="ECO:0007669"/>
    <property type="project" value="InterPro"/>
</dbReference>
<evidence type="ECO:0000256" key="1">
    <source>
        <dbReference type="SAM" id="Coils"/>
    </source>
</evidence>
<feature type="region of interest" description="Disordered" evidence="2">
    <location>
        <begin position="105"/>
        <end position="134"/>
    </location>
</feature>
<dbReference type="PANTHER" id="PTHR36170:SF1">
    <property type="entry name" value="CENTROSOMAL PROTEIN OF 89 KDA"/>
    <property type="match status" value="1"/>
</dbReference>
<dbReference type="GO" id="GO:0005814">
    <property type="term" value="C:centriole"/>
    <property type="evidence" value="ECO:0007669"/>
    <property type="project" value="InterPro"/>
</dbReference>
<dbReference type="GO" id="GO:0097539">
    <property type="term" value="C:ciliary transition fiber"/>
    <property type="evidence" value="ECO:0007669"/>
    <property type="project" value="TreeGrafter"/>
</dbReference>
<dbReference type="Proteomes" id="UP000288216">
    <property type="component" value="Unassembled WGS sequence"/>
</dbReference>
<sequence>MAFKHIAHGLVPAATIAPRAAVPRTPPPRSPDPSPERPRSALAAVILTSCLTGRTVAIPQPHLTGLRQRSYSESDWTHSDQRSILEPYATVADLELRNERRSTLRGRPRLPLPSDSDEEYNEEEEDDLDMKHLPDKADEPHYYVLEKEEEVQNKEPMYAVPYKEKQDEIPVSVSSEITDISSYDAASASLIHEPKSGHGREQFPVQTSKGQQEIETEQAIQESSPVPALKNSMSIESPRTPSSSTRKKKKSKIEIISEETQPDLTVKANRDLMEIRKELLQELKERNQTLVSENQVIAHQAYSLTQQLERMNYKVERLEKDNHKRHEDESRRPREDEKTELLGLRQQAQELVDENDAFKMTIHRLNMELSRYQTKYRPVRNEELHSSCIPASGPPPPWLVDTKYLSPLLLAYEDRLREKDAAMQAHEKEMKNFRARVEEVVRENKQLHQQRESVGAISSREWNQLQNQAKLVLEENQILMEQLEIQQAKGKGSHNRHIQEVSKLTKQLMLLEAEKQSQQKELHETQQELTNLCSKYDQLKANLDAKVGIDEHTTMVNDFKRKLQLEQEKQHVEVEELMGRIASLQAEKKSLLFDKTELIADNKTLEAELKVSQKSNRVAQKKIGLLKQQVEEAMEKEVAAHQYLANLISLAEKTAHERDQLVYVTKSLANEKHGVLNRIVAGNVRLGKLEEQVKMYKTKAAVKLGDINNRMKEQEEDFARRTAQYQREIRHLQQLLKDKQETLAGLLEQQRQVESELETVWESTTRENRRIKDLLHGTLHKSHLLDTGKFDGSALEVYPHRYLGHQSDFRAFSYCDVMLSSARRIEDRRTHENYLQPNIDERLCHHVAESGDCAITPQKKQKPREESVKSPMFESDSDQQQIASSDESDKNEHDFYS</sequence>
<feature type="coiled-coil region" evidence="1">
    <location>
        <begin position="494"/>
        <end position="569"/>
    </location>
</feature>
<gene>
    <name evidence="3" type="ORF">scyTo_0007647</name>
</gene>
<dbReference type="EMBL" id="BFAA01002814">
    <property type="protein sequence ID" value="GCB65112.1"/>
    <property type="molecule type" value="Genomic_DNA"/>
</dbReference>
<feature type="coiled-coil region" evidence="1">
    <location>
        <begin position="722"/>
        <end position="756"/>
    </location>
</feature>
<feature type="coiled-coil region" evidence="1">
    <location>
        <begin position="602"/>
        <end position="636"/>
    </location>
</feature>